<dbReference type="Pfam" id="PF07853">
    <property type="entry name" value="DUF1648"/>
    <property type="match status" value="1"/>
</dbReference>
<dbReference type="AlphaFoldDB" id="F6FQX3"/>
<feature type="transmembrane region" description="Helical" evidence="1">
    <location>
        <begin position="192"/>
        <end position="212"/>
    </location>
</feature>
<evidence type="ECO:0000313" key="3">
    <source>
        <dbReference type="EMBL" id="AEG43858.1"/>
    </source>
</evidence>
<feature type="transmembrane region" description="Helical" evidence="1">
    <location>
        <begin position="137"/>
        <end position="156"/>
    </location>
</feature>
<organism evidence="4">
    <name type="scientific">Isoptericola variabilis (strain 225)</name>
    <dbReference type="NCBI Taxonomy" id="743718"/>
    <lineage>
        <taxon>Bacteria</taxon>
        <taxon>Bacillati</taxon>
        <taxon>Actinomycetota</taxon>
        <taxon>Actinomycetes</taxon>
        <taxon>Micrococcales</taxon>
        <taxon>Promicromonosporaceae</taxon>
        <taxon>Isoptericola</taxon>
    </lineage>
</organism>
<evidence type="ECO:0000256" key="1">
    <source>
        <dbReference type="SAM" id="Phobius"/>
    </source>
</evidence>
<keyword evidence="1" id="KW-0812">Transmembrane</keyword>
<proteinExistence type="predicted"/>
<gene>
    <name evidence="3" type="ordered locus">Isova_1079</name>
</gene>
<sequence>MTVPSVPSTEAWRPRARKVVVLASLVALGTVLLAAAIVWTWRHELPDPVASHWSAAGEPDGFMSLEAFALSSVLLVAGCVALFGAIGWSWGTSASTRRTVGAATVWSGAFGATLLLAGTASQRGLDDATQATSPGGALALALVLPLVPAVLAALVVPGDPREPATTPVADDAARVPLAEGERAVWIRRADGVPGLAVGALAIALTAVLAVVLQLWAMLVVPALLAVVLAAMFAFTVRVDASGLTVRSALGWPSTRVPADEIVRADVTRVRPLRDFGGWGWRVGQGGRTGVVLRAGEALEVERTGGRVLVVTVDDAATAAGLLNTVAERTR</sequence>
<accession>F6FQX3</accession>
<feature type="transmembrane region" description="Helical" evidence="1">
    <location>
        <begin position="218"/>
        <end position="236"/>
    </location>
</feature>
<dbReference type="Proteomes" id="UP000009236">
    <property type="component" value="Chromosome"/>
</dbReference>
<keyword evidence="1" id="KW-1133">Transmembrane helix</keyword>
<dbReference type="InterPro" id="IPR012867">
    <property type="entry name" value="DUF1648"/>
</dbReference>
<dbReference type="KEGG" id="iva:Isova_1079"/>
<keyword evidence="4" id="KW-1185">Reference proteome</keyword>
<evidence type="ECO:0000259" key="2">
    <source>
        <dbReference type="Pfam" id="PF07853"/>
    </source>
</evidence>
<protein>
    <recommendedName>
        <fullName evidence="2">DUF1648 domain-containing protein</fullName>
    </recommendedName>
</protein>
<dbReference type="eggNOG" id="ENOG5033VBA">
    <property type="taxonomic scope" value="Bacteria"/>
</dbReference>
<feature type="transmembrane region" description="Helical" evidence="1">
    <location>
        <begin position="20"/>
        <end position="41"/>
    </location>
</feature>
<reference evidence="3 4" key="1">
    <citation type="submission" date="2011-05" db="EMBL/GenBank/DDBJ databases">
        <title>Complete sequence of Isoptericola variabilis 225.</title>
        <authorList>
            <consortium name="US DOE Joint Genome Institute"/>
            <person name="Lucas S."/>
            <person name="Han J."/>
            <person name="Lapidus A."/>
            <person name="Cheng J.-F."/>
            <person name="Goodwin L."/>
            <person name="Pitluck S."/>
            <person name="Peters L."/>
            <person name="Mikhailova N."/>
            <person name="Zeytun A."/>
            <person name="Han C."/>
            <person name="Tapia R."/>
            <person name="Land M."/>
            <person name="Hauser L."/>
            <person name="Kyrpides N."/>
            <person name="Ivanova N."/>
            <person name="Pagani I."/>
            <person name="Siebers A."/>
            <person name="Allgaier M."/>
            <person name="Thelen M."/>
            <person name="Hugenholtz P."/>
            <person name="Gladden J."/>
            <person name="Woyke T."/>
        </authorList>
    </citation>
    <scope>NUCLEOTIDE SEQUENCE [LARGE SCALE GENOMIC DNA]</scope>
    <source>
        <strain evidence="4">225</strain>
    </source>
</reference>
<feature type="transmembrane region" description="Helical" evidence="1">
    <location>
        <begin position="100"/>
        <end position="117"/>
    </location>
</feature>
<feature type="transmembrane region" description="Helical" evidence="1">
    <location>
        <begin position="61"/>
        <end position="88"/>
    </location>
</feature>
<dbReference type="RefSeq" id="WP_013838250.1">
    <property type="nucleotide sequence ID" value="NC_015588.1"/>
</dbReference>
<dbReference type="HOGENOM" id="CLU_054762_1_0_11"/>
<feature type="domain" description="DUF1648" evidence="2">
    <location>
        <begin position="31"/>
        <end position="70"/>
    </location>
</feature>
<name>F6FQX3_ISOV2</name>
<dbReference type="EMBL" id="CP002810">
    <property type="protein sequence ID" value="AEG43858.1"/>
    <property type="molecule type" value="Genomic_DNA"/>
</dbReference>
<evidence type="ECO:0000313" key="4">
    <source>
        <dbReference type="Proteomes" id="UP000009236"/>
    </source>
</evidence>
<keyword evidence="1" id="KW-0472">Membrane</keyword>
<dbReference type="STRING" id="743718.Isova_1079"/>